<dbReference type="SUPFAM" id="SSF56601">
    <property type="entry name" value="beta-lactamase/transpeptidase-like"/>
    <property type="match status" value="1"/>
</dbReference>
<keyword evidence="3" id="KW-1185">Reference proteome</keyword>
<gene>
    <name evidence="2" type="ORF">ACFO3O_00980</name>
</gene>
<dbReference type="PANTHER" id="PTHR43283:SF7">
    <property type="entry name" value="BETA-LACTAMASE-RELATED DOMAIN-CONTAINING PROTEIN"/>
    <property type="match status" value="1"/>
</dbReference>
<dbReference type="Gene3D" id="3.40.710.10">
    <property type="entry name" value="DD-peptidase/beta-lactamase superfamily"/>
    <property type="match status" value="1"/>
</dbReference>
<dbReference type="EC" id="3.-.-.-" evidence="2"/>
<keyword evidence="2" id="KW-0378">Hydrolase</keyword>
<dbReference type="RefSeq" id="WP_379976658.1">
    <property type="nucleotide sequence ID" value="NZ_JBHSFV010000001.1"/>
</dbReference>
<feature type="domain" description="Beta-lactamase-related" evidence="1">
    <location>
        <begin position="67"/>
        <end position="335"/>
    </location>
</feature>
<reference evidence="3" key="1">
    <citation type="journal article" date="2019" name="Int. J. Syst. Evol. Microbiol.">
        <title>The Global Catalogue of Microorganisms (GCM) 10K type strain sequencing project: providing services to taxonomists for standard genome sequencing and annotation.</title>
        <authorList>
            <consortium name="The Broad Institute Genomics Platform"/>
            <consortium name="The Broad Institute Genome Sequencing Center for Infectious Disease"/>
            <person name="Wu L."/>
            <person name="Ma J."/>
        </authorList>
    </citation>
    <scope>NUCLEOTIDE SEQUENCE [LARGE SCALE GENOMIC DNA]</scope>
    <source>
        <strain evidence="3">YJ-61-S</strain>
    </source>
</reference>
<dbReference type="GO" id="GO:0016787">
    <property type="term" value="F:hydrolase activity"/>
    <property type="evidence" value="ECO:0007669"/>
    <property type="project" value="UniProtKB-KW"/>
</dbReference>
<name>A0ABV9HSI2_9FLAO</name>
<dbReference type="InterPro" id="IPR001466">
    <property type="entry name" value="Beta-lactam-related"/>
</dbReference>
<accession>A0ABV9HSI2</accession>
<dbReference type="Proteomes" id="UP001596043">
    <property type="component" value="Unassembled WGS sequence"/>
</dbReference>
<comment type="caution">
    <text evidence="2">The sequence shown here is derived from an EMBL/GenBank/DDBJ whole genome shotgun (WGS) entry which is preliminary data.</text>
</comment>
<organism evidence="2 3">
    <name type="scientific">Dokdonia ponticola</name>
    <dbReference type="NCBI Taxonomy" id="2041041"/>
    <lineage>
        <taxon>Bacteria</taxon>
        <taxon>Pseudomonadati</taxon>
        <taxon>Bacteroidota</taxon>
        <taxon>Flavobacteriia</taxon>
        <taxon>Flavobacteriales</taxon>
        <taxon>Flavobacteriaceae</taxon>
        <taxon>Dokdonia</taxon>
    </lineage>
</organism>
<dbReference type="InterPro" id="IPR050789">
    <property type="entry name" value="Diverse_Enzym_Activities"/>
</dbReference>
<proteinExistence type="predicted"/>
<dbReference type="Pfam" id="PF00144">
    <property type="entry name" value="Beta-lactamase"/>
    <property type="match status" value="1"/>
</dbReference>
<evidence type="ECO:0000313" key="2">
    <source>
        <dbReference type="EMBL" id="MFC4632463.1"/>
    </source>
</evidence>
<dbReference type="InterPro" id="IPR012338">
    <property type="entry name" value="Beta-lactam/transpept-like"/>
</dbReference>
<sequence length="364" mass="41444">MNHKILLLLLIILLSFSGFGQQSYTYQVPSEHADGWKTSDLKSQKIDTSLLFKGFKQLASADHKIHSILIIKNDHLVFEEYYQDYSYNSLHDLRSVNKSIKSILMGIAIDEGFIKSENDLISKYLKTPIPKKNLDPRKENITIKHLLTMSTGLECNDWDKKSKGQEDRVYKKKDWLQYTLDLPMDREPGTTALYCSMGTLLAAEIIEQASGMSLDAFTKKYLFDPLGITNIQRGHTTSDKEIISSAKRLYMTPRDMAKIGKLILQKGTWEGQQIVSESWITTSTNIHTQITGIDYGYLWWQFPFNIQGKPTYATLATGNGGQYIMIFPEQNMIIVCTGGAYNSQEDKLPFKIVSDLVLPSLRQL</sequence>
<dbReference type="PANTHER" id="PTHR43283">
    <property type="entry name" value="BETA-LACTAMASE-RELATED"/>
    <property type="match status" value="1"/>
</dbReference>
<evidence type="ECO:0000259" key="1">
    <source>
        <dbReference type="Pfam" id="PF00144"/>
    </source>
</evidence>
<dbReference type="EMBL" id="JBHSFV010000001">
    <property type="protein sequence ID" value="MFC4632463.1"/>
    <property type="molecule type" value="Genomic_DNA"/>
</dbReference>
<evidence type="ECO:0000313" key="3">
    <source>
        <dbReference type="Proteomes" id="UP001596043"/>
    </source>
</evidence>
<protein>
    <submittedName>
        <fullName evidence="2">Serine hydrolase domain-containing protein</fullName>
        <ecNumber evidence="2">3.-.-.-</ecNumber>
    </submittedName>
</protein>